<dbReference type="PANTHER" id="PTHR10849">
    <property type="entry name" value="NADH DEHYDROGENASE UBIQUINONE IRON-SULFUR PROTEIN 8, MITOCHONDRIAL"/>
    <property type="match status" value="1"/>
</dbReference>
<keyword evidence="1" id="KW-0004">4Fe-4S</keyword>
<comment type="caution">
    <text evidence="7">The sequence shown here is derived from an EMBL/GenBank/DDBJ whole genome shotgun (WGS) entry which is preliminary data.</text>
</comment>
<reference evidence="7 8" key="1">
    <citation type="submission" date="2017-02" db="EMBL/GenBank/DDBJ databases">
        <title>isolation and characterization of a novel temperate virus Aeropyrum globular virus 1 infecting hyperthermophilic archaeon Aeropyrum.</title>
        <authorList>
            <person name="Yumiya M."/>
            <person name="Yoshida T."/>
            <person name="Sako Y."/>
        </authorList>
    </citation>
    <scope>NUCLEOTIDE SEQUENCE [LARGE SCALE GENOMIC DNA]</scope>
    <source>
        <strain evidence="7 8">YK1-12-2013</strain>
    </source>
</reference>
<dbReference type="InterPro" id="IPR010226">
    <property type="entry name" value="NADH_quinone_OxRdtase_chainI"/>
</dbReference>
<dbReference type="InterPro" id="IPR017896">
    <property type="entry name" value="4Fe4S_Fe-S-bd"/>
</dbReference>
<dbReference type="GO" id="GO:0016020">
    <property type="term" value="C:membrane"/>
    <property type="evidence" value="ECO:0007669"/>
    <property type="project" value="InterPro"/>
</dbReference>
<evidence type="ECO:0000256" key="5">
    <source>
        <dbReference type="ARBA" id="ARBA00023014"/>
    </source>
</evidence>
<dbReference type="EMBL" id="BDMD01000039">
    <property type="protein sequence ID" value="GBF09043.1"/>
    <property type="molecule type" value="Genomic_DNA"/>
</dbReference>
<keyword evidence="5" id="KW-0411">Iron-sulfur</keyword>
<keyword evidence="4" id="KW-0408">Iron</keyword>
<dbReference type="Proteomes" id="UP000291213">
    <property type="component" value="Unassembled WGS sequence"/>
</dbReference>
<dbReference type="OrthoDB" id="23833at2157"/>
<dbReference type="Pfam" id="PF13237">
    <property type="entry name" value="Fer4_10"/>
    <property type="match status" value="1"/>
</dbReference>
<accession>A0A401H9H5</accession>
<dbReference type="NCBIfam" id="NF004546">
    <property type="entry name" value="PRK05888.3-3"/>
    <property type="match status" value="1"/>
</dbReference>
<dbReference type="GO" id="GO:0003954">
    <property type="term" value="F:NADH dehydrogenase activity"/>
    <property type="evidence" value="ECO:0007669"/>
    <property type="project" value="TreeGrafter"/>
</dbReference>
<sequence>MPPKAVAKTLPRRGGVFTGVTDNLAALMIGLKYFVNPRRFSIYYPKEYPELRQGYRGFIILNKAKCISCAACARICPSAAMKMIRVPVPHPKEPEKKVTKQFPVINYQRCIFCGYCVDICPTEALYHVNYHDIVYDNLAEMFWDLETFQKEPEYKTALEGTPVRLLIHEEYGLVKIPARGAREDGE</sequence>
<proteinExistence type="predicted"/>
<dbReference type="GO" id="GO:0009060">
    <property type="term" value="P:aerobic respiration"/>
    <property type="evidence" value="ECO:0007669"/>
    <property type="project" value="TreeGrafter"/>
</dbReference>
<evidence type="ECO:0000313" key="7">
    <source>
        <dbReference type="EMBL" id="GBF09043.1"/>
    </source>
</evidence>
<gene>
    <name evidence="7" type="ORF">apy_07680</name>
</gene>
<keyword evidence="3" id="KW-0677">Repeat</keyword>
<name>A0A401H9H5_AERPX</name>
<feature type="domain" description="4Fe-4S ferredoxin-type" evidence="6">
    <location>
        <begin position="57"/>
        <end position="86"/>
    </location>
</feature>
<dbReference type="GO" id="GO:0051539">
    <property type="term" value="F:4 iron, 4 sulfur cluster binding"/>
    <property type="evidence" value="ECO:0007669"/>
    <property type="project" value="UniProtKB-KW"/>
</dbReference>
<keyword evidence="2" id="KW-0479">Metal-binding</keyword>
<evidence type="ECO:0000256" key="3">
    <source>
        <dbReference type="ARBA" id="ARBA00022737"/>
    </source>
</evidence>
<evidence type="ECO:0000256" key="1">
    <source>
        <dbReference type="ARBA" id="ARBA00022485"/>
    </source>
</evidence>
<dbReference type="InterPro" id="IPR017900">
    <property type="entry name" value="4Fe4S_Fe_S_CS"/>
</dbReference>
<dbReference type="PROSITE" id="PS00198">
    <property type="entry name" value="4FE4S_FER_1"/>
    <property type="match status" value="1"/>
</dbReference>
<evidence type="ECO:0000313" key="8">
    <source>
        <dbReference type="Proteomes" id="UP000291213"/>
    </source>
</evidence>
<evidence type="ECO:0000259" key="6">
    <source>
        <dbReference type="PROSITE" id="PS51379"/>
    </source>
</evidence>
<dbReference type="SUPFAM" id="SSF54862">
    <property type="entry name" value="4Fe-4S ferredoxins"/>
    <property type="match status" value="1"/>
</dbReference>
<dbReference type="PANTHER" id="PTHR10849:SF35">
    <property type="entry name" value="FORMATE HYDROGENLYASE SUBUNIT 6-RELATED"/>
    <property type="match status" value="1"/>
</dbReference>
<feature type="domain" description="4Fe-4S ferredoxin-type" evidence="6">
    <location>
        <begin position="101"/>
        <end position="130"/>
    </location>
</feature>
<dbReference type="RefSeq" id="WP_131160054.1">
    <property type="nucleotide sequence ID" value="NZ_BDMD01000039.1"/>
</dbReference>
<dbReference type="GO" id="GO:0046872">
    <property type="term" value="F:metal ion binding"/>
    <property type="evidence" value="ECO:0007669"/>
    <property type="project" value="UniProtKB-KW"/>
</dbReference>
<evidence type="ECO:0000256" key="4">
    <source>
        <dbReference type="ARBA" id="ARBA00023004"/>
    </source>
</evidence>
<protein>
    <submittedName>
        <fullName evidence="7">NuoI homolog</fullName>
    </submittedName>
</protein>
<evidence type="ECO:0000256" key="2">
    <source>
        <dbReference type="ARBA" id="ARBA00022723"/>
    </source>
</evidence>
<dbReference type="AlphaFoldDB" id="A0A401H9H5"/>
<dbReference type="PROSITE" id="PS51379">
    <property type="entry name" value="4FE4S_FER_2"/>
    <property type="match status" value="2"/>
</dbReference>
<organism evidence="7 8">
    <name type="scientific">Aeropyrum pernix</name>
    <dbReference type="NCBI Taxonomy" id="56636"/>
    <lineage>
        <taxon>Archaea</taxon>
        <taxon>Thermoproteota</taxon>
        <taxon>Thermoprotei</taxon>
        <taxon>Desulfurococcales</taxon>
        <taxon>Desulfurococcaceae</taxon>
        <taxon>Aeropyrum</taxon>
    </lineage>
</organism>
<dbReference type="Gene3D" id="3.30.70.3270">
    <property type="match status" value="1"/>
</dbReference>